<dbReference type="InterPro" id="IPR033905">
    <property type="entry name" value="Secretory_peroxidase"/>
</dbReference>
<comment type="function">
    <text evidence="2">Removal of H(2)O(2), oxidation of toxic reductants, biosynthesis and degradation of lignin, suberization, auxin catabolism, response to environmental stresses such as wounding, pathogen attack and oxidative stress. These functions might be dependent on each isozyme/isoform in each plant tissue.</text>
</comment>
<feature type="domain" description="Plant heme peroxidase family profile" evidence="19">
    <location>
        <begin position="731"/>
        <end position="1037"/>
    </location>
</feature>
<dbReference type="CDD" id="cd00693">
    <property type="entry name" value="secretory_peroxidase"/>
    <property type="match status" value="3"/>
</dbReference>
<gene>
    <name evidence="20" type="ORF">J1N35_012318</name>
</gene>
<comment type="similarity">
    <text evidence="3">Belongs to the peroxidase family. Ascorbate peroxidase subfamily.</text>
</comment>
<keyword evidence="6" id="KW-0349">Heme</keyword>
<dbReference type="GO" id="GO:0042744">
    <property type="term" value="P:hydrogen peroxide catabolic process"/>
    <property type="evidence" value="ECO:0007669"/>
    <property type="project" value="InterPro"/>
</dbReference>
<comment type="cofactor">
    <cofactor evidence="15">
        <name>Ca(2+)</name>
        <dbReference type="ChEBI" id="CHEBI:29108"/>
    </cofactor>
    <text evidence="15">Binds 2 calcium ions per subunit.</text>
</comment>
<dbReference type="PANTHER" id="PTHR31235">
    <property type="entry name" value="PEROXIDASE 25-RELATED"/>
    <property type="match status" value="1"/>
</dbReference>
<evidence type="ECO:0000256" key="10">
    <source>
        <dbReference type="ARBA" id="ARBA00023004"/>
    </source>
</evidence>
<evidence type="ECO:0000313" key="20">
    <source>
        <dbReference type="EMBL" id="KAH1108550.1"/>
    </source>
</evidence>
<dbReference type="PROSITE" id="PS50873">
    <property type="entry name" value="PEROXIDASE_4"/>
    <property type="match status" value="3"/>
</dbReference>
<keyword evidence="5" id="KW-0575">Peroxidase</keyword>
<organism evidence="20 21">
    <name type="scientific">Gossypium stocksii</name>
    <dbReference type="NCBI Taxonomy" id="47602"/>
    <lineage>
        <taxon>Eukaryota</taxon>
        <taxon>Viridiplantae</taxon>
        <taxon>Streptophyta</taxon>
        <taxon>Embryophyta</taxon>
        <taxon>Tracheophyta</taxon>
        <taxon>Spermatophyta</taxon>
        <taxon>Magnoliopsida</taxon>
        <taxon>eudicotyledons</taxon>
        <taxon>Gunneridae</taxon>
        <taxon>Pentapetalae</taxon>
        <taxon>rosids</taxon>
        <taxon>malvids</taxon>
        <taxon>Malvales</taxon>
        <taxon>Malvaceae</taxon>
        <taxon>Malvoideae</taxon>
        <taxon>Gossypium</taxon>
    </lineage>
</organism>
<feature type="signal peptide" evidence="18">
    <location>
        <begin position="1"/>
        <end position="25"/>
    </location>
</feature>
<dbReference type="GO" id="GO:0140825">
    <property type="term" value="F:lactoperoxidase activity"/>
    <property type="evidence" value="ECO:0007669"/>
    <property type="project" value="UniProtKB-EC"/>
</dbReference>
<evidence type="ECO:0000256" key="9">
    <source>
        <dbReference type="ARBA" id="ARBA00023002"/>
    </source>
</evidence>
<evidence type="ECO:0000256" key="13">
    <source>
        <dbReference type="PIRSR" id="PIRSR600823-1"/>
    </source>
</evidence>
<feature type="binding site" evidence="15">
    <location>
        <position position="441"/>
    </location>
    <ligand>
        <name>Ca(2+)</name>
        <dbReference type="ChEBI" id="CHEBI:29108"/>
        <label>1</label>
    </ligand>
</feature>
<evidence type="ECO:0000256" key="7">
    <source>
        <dbReference type="ARBA" id="ARBA00022723"/>
    </source>
</evidence>
<dbReference type="FunFam" id="1.10.420.10:FF:000006">
    <property type="entry name" value="Peroxidase"/>
    <property type="match status" value="3"/>
</dbReference>
<dbReference type="InterPro" id="IPR019793">
    <property type="entry name" value="Peroxidases_heam-ligand_BS"/>
</dbReference>
<dbReference type="Gene3D" id="1.10.520.10">
    <property type="match status" value="3"/>
</dbReference>
<evidence type="ECO:0000256" key="12">
    <source>
        <dbReference type="ARBA" id="ARBA00023180"/>
    </source>
</evidence>
<feature type="binding site" evidence="15">
    <location>
        <position position="463"/>
    </location>
    <ligand>
        <name>Ca(2+)</name>
        <dbReference type="ChEBI" id="CHEBI:29108"/>
        <label>1</label>
    </ligand>
</feature>
<feature type="binding site" evidence="15">
    <location>
        <position position="446"/>
    </location>
    <ligand>
        <name>Ca(2+)</name>
        <dbReference type="ChEBI" id="CHEBI:29108"/>
        <label>1</label>
    </ligand>
</feature>
<keyword evidence="9" id="KW-0560">Oxidoreductase</keyword>
<feature type="binding site" evidence="14">
    <location>
        <position position="538"/>
    </location>
    <ligand>
        <name>substrate</name>
    </ligand>
</feature>
<evidence type="ECO:0000256" key="11">
    <source>
        <dbReference type="ARBA" id="ARBA00023157"/>
    </source>
</evidence>
<evidence type="ECO:0000256" key="4">
    <source>
        <dbReference type="ARBA" id="ARBA00012313"/>
    </source>
</evidence>
<reference evidence="20 21" key="1">
    <citation type="journal article" date="2021" name="Plant Biotechnol. J.">
        <title>Multi-omics assisted identification of the key and species-specific regulatory components of drought-tolerant mechanisms in Gossypium stocksii.</title>
        <authorList>
            <person name="Yu D."/>
            <person name="Ke L."/>
            <person name="Zhang D."/>
            <person name="Wu Y."/>
            <person name="Sun Y."/>
            <person name="Mei J."/>
            <person name="Sun J."/>
            <person name="Sun Y."/>
        </authorList>
    </citation>
    <scope>NUCLEOTIDE SEQUENCE [LARGE SCALE GENOMIC DNA]</scope>
    <source>
        <strain evidence="21">cv. E1</strain>
        <tissue evidence="20">Leaf</tissue>
    </source>
</reference>
<keyword evidence="7 15" id="KW-0479">Metal-binding</keyword>
<feature type="binding site" evidence="15">
    <location>
        <position position="450"/>
    </location>
    <ligand>
        <name>Ca(2+)</name>
        <dbReference type="ChEBI" id="CHEBI:29108"/>
        <label>1</label>
    </ligand>
</feature>
<keyword evidence="10 15" id="KW-0408">Iron</keyword>
<dbReference type="InterPro" id="IPR000823">
    <property type="entry name" value="Peroxidase_pln"/>
</dbReference>
<comment type="catalytic activity">
    <reaction evidence="1">
        <text>2 a phenolic donor + H2O2 = 2 a phenolic radical donor + 2 H2O</text>
        <dbReference type="Rhea" id="RHEA:56136"/>
        <dbReference type="ChEBI" id="CHEBI:15377"/>
        <dbReference type="ChEBI" id="CHEBI:16240"/>
        <dbReference type="ChEBI" id="CHEBI:139520"/>
        <dbReference type="ChEBI" id="CHEBI:139521"/>
        <dbReference type="EC" id="1.11.1.7"/>
    </reaction>
</comment>
<feature type="disulfide bond" evidence="17">
    <location>
        <begin position="575"/>
        <end position="607"/>
    </location>
</feature>
<feature type="binding site" evidence="15">
    <location>
        <position position="448"/>
    </location>
    <ligand>
        <name>Ca(2+)</name>
        <dbReference type="ChEBI" id="CHEBI:29108"/>
        <label>1</label>
    </ligand>
</feature>
<evidence type="ECO:0000256" key="14">
    <source>
        <dbReference type="PIRSR" id="PIRSR600823-2"/>
    </source>
</evidence>
<evidence type="ECO:0000256" key="1">
    <source>
        <dbReference type="ARBA" id="ARBA00000189"/>
    </source>
</evidence>
<dbReference type="GO" id="GO:0006979">
    <property type="term" value="P:response to oxidative stress"/>
    <property type="evidence" value="ECO:0007669"/>
    <property type="project" value="InterPro"/>
</dbReference>
<dbReference type="GO" id="GO:0046872">
    <property type="term" value="F:metal ion binding"/>
    <property type="evidence" value="ECO:0007669"/>
    <property type="project" value="UniProtKB-KW"/>
</dbReference>
<feature type="binding site" evidence="15">
    <location>
        <position position="444"/>
    </location>
    <ligand>
        <name>Ca(2+)</name>
        <dbReference type="ChEBI" id="CHEBI:29108"/>
        <label>1</label>
    </ligand>
</feature>
<keyword evidence="11 17" id="KW-1015">Disulfide bond</keyword>
<dbReference type="InterPro" id="IPR010255">
    <property type="entry name" value="Haem_peroxidase_sf"/>
</dbReference>
<evidence type="ECO:0000256" key="16">
    <source>
        <dbReference type="PIRSR" id="PIRSR600823-4"/>
    </source>
</evidence>
<keyword evidence="21" id="KW-1185">Reference proteome</keyword>
<accession>A0A9D3W641</accession>
<dbReference type="OrthoDB" id="2113341at2759"/>
<feature type="disulfide bond" evidence="17">
    <location>
        <begin position="442"/>
        <end position="447"/>
    </location>
</feature>
<feature type="disulfide bond" evidence="17">
    <location>
        <begin position="409"/>
        <end position="490"/>
    </location>
</feature>
<feature type="chain" id="PRO_5039103749" description="peroxidase" evidence="18">
    <location>
        <begin position="26"/>
        <end position="1037"/>
    </location>
</feature>
<feature type="domain" description="Plant heme peroxidase family profile" evidence="19">
    <location>
        <begin position="399"/>
        <end position="706"/>
    </location>
</feature>
<evidence type="ECO:0000256" key="3">
    <source>
        <dbReference type="ARBA" id="ARBA00006873"/>
    </source>
</evidence>
<dbReference type="PROSITE" id="PS00435">
    <property type="entry name" value="PEROXIDASE_1"/>
    <property type="match status" value="3"/>
</dbReference>
<comment type="cofactor">
    <cofactor evidence="15">
        <name>heme b</name>
        <dbReference type="ChEBI" id="CHEBI:60344"/>
    </cofactor>
    <text evidence="15">Binds 1 heme b (iron(II)-protoporphyrin IX) group per subunit.</text>
</comment>
<evidence type="ECO:0000256" key="2">
    <source>
        <dbReference type="ARBA" id="ARBA00002322"/>
    </source>
</evidence>
<keyword evidence="12" id="KW-0325">Glycoprotein</keyword>
<dbReference type="PROSITE" id="PS00436">
    <property type="entry name" value="PEROXIDASE_2"/>
    <property type="match status" value="3"/>
</dbReference>
<comment type="caution">
    <text evidence="20">The sequence shown here is derived from an EMBL/GenBank/DDBJ whole genome shotgun (WGS) entry which is preliminary data.</text>
</comment>
<dbReference type="InterPro" id="IPR019794">
    <property type="entry name" value="Peroxidases_AS"/>
</dbReference>
<proteinExistence type="inferred from homology"/>
<dbReference type="InterPro" id="IPR002016">
    <property type="entry name" value="Haem_peroxidase"/>
</dbReference>
<name>A0A9D3W641_9ROSI</name>
<dbReference type="GO" id="GO:0020037">
    <property type="term" value="F:heme binding"/>
    <property type="evidence" value="ECO:0007669"/>
    <property type="project" value="InterPro"/>
</dbReference>
<feature type="binding site" evidence="15">
    <location>
        <position position="634"/>
    </location>
    <ligand>
        <name>Ca(2+)</name>
        <dbReference type="ChEBI" id="CHEBI:29108"/>
        <label>2</label>
    </ligand>
</feature>
<feature type="active site" description="Proton acceptor" evidence="13">
    <location>
        <position position="440"/>
    </location>
</feature>
<dbReference type="Pfam" id="PF00141">
    <property type="entry name" value="peroxidase"/>
    <property type="match status" value="3"/>
</dbReference>
<evidence type="ECO:0000256" key="18">
    <source>
        <dbReference type="SAM" id="SignalP"/>
    </source>
</evidence>
<dbReference type="EC" id="1.11.1.7" evidence="4"/>
<feature type="binding site" description="axial binding residue" evidence="15">
    <location>
        <position position="568"/>
    </location>
    <ligand>
        <name>heme b</name>
        <dbReference type="ChEBI" id="CHEBI:60344"/>
    </ligand>
    <ligandPart>
        <name>Fe</name>
        <dbReference type="ChEBI" id="CHEBI:18248"/>
    </ligandPart>
</feature>
<feature type="domain" description="Plant heme peroxidase family profile" evidence="19">
    <location>
        <begin position="27"/>
        <end position="334"/>
    </location>
</feature>
<dbReference type="EMBL" id="JAIQCV010000004">
    <property type="protein sequence ID" value="KAH1108550.1"/>
    <property type="molecule type" value="Genomic_DNA"/>
</dbReference>
<keyword evidence="18" id="KW-0732">Signal</keyword>
<sequence>MTSLCSKFHIIALLSFMLGYSIVASASLKVGFYTQTCPSAETIVRKAVNEAVSLNPGIAAGLIRMYFHDCFVRGCDASVLLRSVPGNPPAEMDHPANNPSLRGFEVIDEAKAQIEAQCPGTVSCADIIAFAARDSTYKAGGIYYAIPAGRRDGRISIIDEVTQNLPPPSFNAQQIAQLFARKGMSVDEMVTLSGAHSIGVSHCSSFSNRLYSFNATHAQDPSLDPNYAAFLKTKCPPPTSAAGAGGDPTTVPLDSVTPNRLDNKYYTELRRRRGLLTSDQTLMDSSLTSALVLNNVKHGAAWAKKFGKAMVHMGSLDVLTGAQGEIRRICSEHTRALPSPPMPRYHPNTSPRSLRPCVTTTFSSVVLYISGTMTLLCSKFHIIALLSFMLGCSIVASASLKVSFYTQTCPSAETIVRKAVNKAVSLNPGIAAGLIRMYFHDCFVRGCDASVLLRAVPGNPPAEMDHPANNPSLRGFEVIDEAKAQIEAQCPGTVSCADIIAFAARDSTYKAGGIYYAIPAGRRDGRVSIIDEVTQNLPPPSFNAQQIARLFARKGMSVDEMVTLSGAHSIGASHCSSFSNRLYSFNATHAQDPSLDPNYAAFLKTKCPPPTSAAGAGGDPTTVPLDSVTPNRLDNKYYTELRGRRGLLTSDQTLMDSSLTSALVLNNVRQGAAWAKKFGKAMVRMGSLDVLTGAQGEIRRICSTMTLLCSKFHIIALFSFMLGCSIVASASLKVGFYTQTCPFAETIVRKAVNKAVSLNPGIAAGLIRMYFHDCFVRGCDASVLLRSVPGNPPAEMDHPANNPSLRGFEVIDEAKAQIEAKCPGTVSCADIIAFAARDSTYKAGGIYYAIPAGRRDGRVSISGEVAQNLPPPFFNAQQIAQLFARKGMSVDEMVTLSGAHSIGVSHCSSFSNRLYSFNATHAQDPSLDPNYNAFLKTKCPPPTSAASAGGDPTVPLESVTPNRLDNKYYIELTRRRGLLISDQTLMDSSLTSALVLNNVRRGEAWAKKFGNAMVHMGFLDVLTGEQGEIRRNCSVAN</sequence>
<evidence type="ECO:0000259" key="19">
    <source>
        <dbReference type="PROSITE" id="PS50873"/>
    </source>
</evidence>
<evidence type="ECO:0000256" key="8">
    <source>
        <dbReference type="ARBA" id="ARBA00022837"/>
    </source>
</evidence>
<evidence type="ECO:0000256" key="15">
    <source>
        <dbReference type="PIRSR" id="PIRSR600823-3"/>
    </source>
</evidence>
<dbReference type="PRINTS" id="PR00458">
    <property type="entry name" value="PEROXIDASE"/>
</dbReference>
<feature type="binding site" evidence="15">
    <location>
        <position position="629"/>
    </location>
    <ligand>
        <name>Ca(2+)</name>
        <dbReference type="ChEBI" id="CHEBI:29108"/>
        <label>2</label>
    </ligand>
</feature>
<feature type="disulfide bond" evidence="17">
    <location>
        <begin position="496"/>
        <end position="702"/>
    </location>
</feature>
<evidence type="ECO:0000256" key="6">
    <source>
        <dbReference type="ARBA" id="ARBA00022617"/>
    </source>
</evidence>
<dbReference type="PRINTS" id="PR00461">
    <property type="entry name" value="PLPEROXIDASE"/>
</dbReference>
<dbReference type="Gene3D" id="1.10.420.10">
    <property type="entry name" value="Peroxidase, domain 2"/>
    <property type="match status" value="3"/>
</dbReference>
<dbReference type="AlphaFoldDB" id="A0A9D3W641"/>
<evidence type="ECO:0000256" key="17">
    <source>
        <dbReference type="PIRSR" id="PIRSR600823-5"/>
    </source>
</evidence>
<dbReference type="SUPFAM" id="SSF48113">
    <property type="entry name" value="Heme-dependent peroxidases"/>
    <property type="match status" value="3"/>
</dbReference>
<keyword evidence="8 15" id="KW-0106">Calcium</keyword>
<protein>
    <recommendedName>
        <fullName evidence="4">peroxidase</fullName>
        <ecNumber evidence="4">1.11.1.7</ecNumber>
    </recommendedName>
</protein>
<evidence type="ECO:0000256" key="5">
    <source>
        <dbReference type="ARBA" id="ARBA00022559"/>
    </source>
</evidence>
<dbReference type="Proteomes" id="UP000828251">
    <property type="component" value="Unassembled WGS sequence"/>
</dbReference>
<evidence type="ECO:0000313" key="21">
    <source>
        <dbReference type="Proteomes" id="UP000828251"/>
    </source>
</evidence>
<dbReference type="FunFam" id="1.10.520.10:FF:000001">
    <property type="entry name" value="Peroxidase"/>
    <property type="match status" value="3"/>
</dbReference>
<feature type="site" description="Transition state stabilizer" evidence="16">
    <location>
        <position position="436"/>
    </location>
</feature>
<feature type="binding site" evidence="15">
    <location>
        <position position="626"/>
    </location>
    <ligand>
        <name>Ca(2+)</name>
        <dbReference type="ChEBI" id="CHEBI:29108"/>
        <label>2</label>
    </ligand>
</feature>